<dbReference type="AlphaFoldDB" id="A0A7S3Q030"/>
<gene>
    <name evidence="2" type="ORF">CDEB00056_LOCUS5618</name>
</gene>
<feature type="compositionally biased region" description="Basic and acidic residues" evidence="1">
    <location>
        <begin position="460"/>
        <end position="477"/>
    </location>
</feature>
<accession>A0A7S3Q030</accession>
<sequence>MGLLTENTSNIIPSLDIDSDVQVTASDSLSPTSKRKIQLKLETWQPANPSMEALQTRLNEANLRRENNLSNLSGKASAHIDVVKNVLSERQNQIHQESISIQEKIAAKKKRAVQQKEKLKEMNNIKSQNTFEKISRAKENARIAQGQKAQKIEDKLTKAAERRENLVVHTIVKKSAEVNKTKMKKVEKWQENENIKIQNIEAKYLSKLAAASERKQEVISSVVENNANSTKKKMQRVKLFKDSKDAEVENIQRKLEDKLLTATERKELSIAAKVAKAAEENKAVEEKVQQVQKMRESSVSLIHMKHMNKLESANRRIQRSQNGDRSTPCTTEKIENAKRFKLAQDASLSEIQLVLDEKLKSANERKETNLAAKVAKAAGSNKIVESRLQEAQKKQDKEVSDIERKLNERLLTAAERKEVNLAARVAKVAEANEMVADRVLELQRKREATVQETQTKTKSKHESSNERREKILLEKRGSRSRSQSEASASSSAGLDSSAIDPAKNEVADSAESINDNVSTGNTLKPQVTEEADGQFLQFIYMLPGVILMHTMNFLRGMFGK</sequence>
<dbReference type="EMBL" id="HBIO01007493">
    <property type="protein sequence ID" value="CAE0460777.1"/>
    <property type="molecule type" value="Transcribed_RNA"/>
</dbReference>
<protein>
    <submittedName>
        <fullName evidence="2">Uncharacterized protein</fullName>
    </submittedName>
</protein>
<name>A0A7S3Q030_9STRA</name>
<reference evidence="2" key="1">
    <citation type="submission" date="2021-01" db="EMBL/GenBank/DDBJ databases">
        <authorList>
            <person name="Corre E."/>
            <person name="Pelletier E."/>
            <person name="Niang G."/>
            <person name="Scheremetjew M."/>
            <person name="Finn R."/>
            <person name="Kale V."/>
            <person name="Holt S."/>
            <person name="Cochrane G."/>
            <person name="Meng A."/>
            <person name="Brown T."/>
            <person name="Cohen L."/>
        </authorList>
    </citation>
    <scope>NUCLEOTIDE SEQUENCE</scope>
    <source>
        <strain evidence="2">MM31A-1</strain>
    </source>
</reference>
<proteinExistence type="predicted"/>
<feature type="compositionally biased region" description="Low complexity" evidence="1">
    <location>
        <begin position="480"/>
        <end position="498"/>
    </location>
</feature>
<evidence type="ECO:0000256" key="1">
    <source>
        <dbReference type="SAM" id="MobiDB-lite"/>
    </source>
</evidence>
<evidence type="ECO:0000313" key="2">
    <source>
        <dbReference type="EMBL" id="CAE0460777.1"/>
    </source>
</evidence>
<feature type="region of interest" description="Disordered" evidence="1">
    <location>
        <begin position="447"/>
        <end position="500"/>
    </location>
</feature>
<organism evidence="2">
    <name type="scientific">Chaetoceros debilis</name>
    <dbReference type="NCBI Taxonomy" id="122233"/>
    <lineage>
        <taxon>Eukaryota</taxon>
        <taxon>Sar</taxon>
        <taxon>Stramenopiles</taxon>
        <taxon>Ochrophyta</taxon>
        <taxon>Bacillariophyta</taxon>
        <taxon>Coscinodiscophyceae</taxon>
        <taxon>Chaetocerotophycidae</taxon>
        <taxon>Chaetocerotales</taxon>
        <taxon>Chaetocerotaceae</taxon>
        <taxon>Chaetoceros</taxon>
    </lineage>
</organism>